<dbReference type="InterPro" id="IPR013785">
    <property type="entry name" value="Aldolase_TIM"/>
</dbReference>
<dbReference type="SUPFAM" id="SSF51569">
    <property type="entry name" value="Aldolase"/>
    <property type="match status" value="1"/>
</dbReference>
<comment type="similarity">
    <text evidence="3 8">Belongs to the class-I DAHP synthase family.</text>
</comment>
<comment type="function">
    <text evidence="1 8">Stereospecific condensation of phosphoenolpyruvate (PEP) and D-erythrose-4-phosphate (E4P) giving rise to 3-deoxy-D-arabino-heptulosonate-7-phosphate (DAHP).</text>
</comment>
<dbReference type="GO" id="GO:0009423">
    <property type="term" value="P:chorismate biosynthetic process"/>
    <property type="evidence" value="ECO:0007669"/>
    <property type="project" value="UniProtKB-UniPathway"/>
</dbReference>
<keyword evidence="5 8" id="KW-0808">Transferase</keyword>
<dbReference type="AlphaFoldDB" id="H6LKD8"/>
<sequence length="342" mass="38761">MSLELIQEIPSPSEIFKMMPLSEAGKKIKAERDRIVKNVFEGKDDRFILIIGPCSADNETAVIDYVSRLSKLQKEVEDKIIIIPRIYTNKPRTTGEGYKGMLHQPDANKKANMLEGIKAIRQLHIRSIEETGLSCADEMLYPENYIYLEDLLTYVAIGARSVENQIHRLTSSGLEIPVGMKNPTSGDITVMLNSIQAAQAAHTFIYRGWEVKTTGNPLAHAILRGSVDQYGRNFPNYHYEDIMYLIKLYEKRDFACPAIIIDLNHANSNKTFSEQPRIAREVIRNRHYDDNLKKYVKGLMIESYLEEGSQPIDGGVYGKSITDSCLGWKASEDLIRTIAEKV</sequence>
<dbReference type="RefSeq" id="WP_014355131.1">
    <property type="nucleotide sequence ID" value="NC_016894.1"/>
</dbReference>
<dbReference type="STRING" id="931626.Awo_c07340"/>
<dbReference type="EC" id="2.5.1.54" evidence="8"/>
<evidence type="ECO:0000256" key="7">
    <source>
        <dbReference type="ARBA" id="ARBA00047508"/>
    </source>
</evidence>
<dbReference type="Gene3D" id="3.20.20.70">
    <property type="entry name" value="Aldolase class I"/>
    <property type="match status" value="1"/>
</dbReference>
<evidence type="ECO:0000256" key="6">
    <source>
        <dbReference type="ARBA" id="ARBA00023141"/>
    </source>
</evidence>
<protein>
    <recommendedName>
        <fullName evidence="8">Phospho-2-dehydro-3-deoxyheptonate aldolase</fullName>
        <ecNumber evidence="8">2.5.1.54</ecNumber>
    </recommendedName>
</protein>
<dbReference type="PIRSF" id="PIRSF001361">
    <property type="entry name" value="DAHP_synthase"/>
    <property type="match status" value="1"/>
</dbReference>
<organism evidence="10 11">
    <name type="scientific">Acetobacterium woodii (strain ATCC 29683 / DSM 1030 / JCM 2381 / KCTC 1655 / WB1)</name>
    <dbReference type="NCBI Taxonomy" id="931626"/>
    <lineage>
        <taxon>Bacteria</taxon>
        <taxon>Bacillati</taxon>
        <taxon>Bacillota</taxon>
        <taxon>Clostridia</taxon>
        <taxon>Eubacteriales</taxon>
        <taxon>Eubacteriaceae</taxon>
        <taxon>Acetobacterium</taxon>
    </lineage>
</organism>
<dbReference type="eggNOG" id="COG0722">
    <property type="taxonomic scope" value="Bacteria"/>
</dbReference>
<dbReference type="EMBL" id="CP002987">
    <property type="protein sequence ID" value="AFA47528.1"/>
    <property type="molecule type" value="Genomic_DNA"/>
</dbReference>
<dbReference type="UniPathway" id="UPA00053">
    <property type="reaction ID" value="UER00084"/>
</dbReference>
<name>H6LKD8_ACEWD</name>
<comment type="pathway">
    <text evidence="2 8">Metabolic intermediate biosynthesis; chorismate biosynthesis; chorismate from D-erythrose 4-phosphate and phosphoenolpyruvate: step 1/7.</text>
</comment>
<evidence type="ECO:0000256" key="2">
    <source>
        <dbReference type="ARBA" id="ARBA00004688"/>
    </source>
</evidence>
<evidence type="ECO:0000313" key="11">
    <source>
        <dbReference type="Proteomes" id="UP000007177"/>
    </source>
</evidence>
<dbReference type="GO" id="GO:0008652">
    <property type="term" value="P:amino acid biosynthetic process"/>
    <property type="evidence" value="ECO:0007669"/>
    <property type="project" value="UniProtKB-KW"/>
</dbReference>
<dbReference type="KEGG" id="awo:Awo_c07340"/>
<evidence type="ECO:0000313" key="10">
    <source>
        <dbReference type="EMBL" id="AFA47528.1"/>
    </source>
</evidence>
<dbReference type="Proteomes" id="UP000007177">
    <property type="component" value="Chromosome"/>
</dbReference>
<dbReference type="InterPro" id="IPR006218">
    <property type="entry name" value="DAHP1/KDSA"/>
</dbReference>
<dbReference type="NCBIfam" id="TIGR00034">
    <property type="entry name" value="aroFGH"/>
    <property type="match status" value="1"/>
</dbReference>
<feature type="domain" description="DAHP synthetase I/KDSA" evidence="9">
    <location>
        <begin position="34"/>
        <end position="334"/>
    </location>
</feature>
<evidence type="ECO:0000256" key="4">
    <source>
        <dbReference type="ARBA" id="ARBA00022605"/>
    </source>
</evidence>
<keyword evidence="11" id="KW-1185">Reference proteome</keyword>
<dbReference type="GO" id="GO:0009073">
    <property type="term" value="P:aromatic amino acid family biosynthetic process"/>
    <property type="evidence" value="ECO:0007669"/>
    <property type="project" value="UniProtKB-KW"/>
</dbReference>
<dbReference type="Pfam" id="PF00793">
    <property type="entry name" value="DAHP_synth_1"/>
    <property type="match status" value="1"/>
</dbReference>
<dbReference type="InterPro" id="IPR006219">
    <property type="entry name" value="DAHP_synth_1"/>
</dbReference>
<accession>H6LKD8</accession>
<evidence type="ECO:0000256" key="8">
    <source>
        <dbReference type="PIRNR" id="PIRNR001361"/>
    </source>
</evidence>
<dbReference type="PANTHER" id="PTHR21225:SF12">
    <property type="entry name" value="PHOSPHO-2-DEHYDRO-3-DEOXYHEPTONATE ALDOLASE, TYROSINE-INHIBITED"/>
    <property type="match status" value="1"/>
</dbReference>
<gene>
    <name evidence="10" type="primary">aroH</name>
    <name evidence="10" type="ordered locus">Awo_c07340</name>
</gene>
<reference evidence="11" key="1">
    <citation type="submission" date="2011-07" db="EMBL/GenBank/DDBJ databases">
        <title>Complete genome sequence of Acetobacterium woodii.</title>
        <authorList>
            <person name="Poehlein A."/>
            <person name="Schmidt S."/>
            <person name="Kaster A.-K."/>
            <person name="Goenrich M."/>
            <person name="Vollmers J."/>
            <person name="Thuermer A."/>
            <person name="Gottschalk G."/>
            <person name="Thauer R.K."/>
            <person name="Daniel R."/>
            <person name="Mueller V."/>
        </authorList>
    </citation>
    <scope>NUCLEOTIDE SEQUENCE [LARGE SCALE GENOMIC DNA]</scope>
    <source>
        <strain evidence="11">ATCC 29683 / DSM 1030 / JCM 2381 / KCTC 1655 / WB1</strain>
    </source>
</reference>
<reference evidence="10 11" key="2">
    <citation type="journal article" date="2012" name="PLoS ONE">
        <title>An ancient pathway combining carbon dioxide fixation with the generation and utilization of a sodium ion gradient for ATP synthesis.</title>
        <authorList>
            <person name="Poehlein A."/>
            <person name="Schmidt S."/>
            <person name="Kaster A.K."/>
            <person name="Goenrich M."/>
            <person name="Vollmers J."/>
            <person name="Thurmer A."/>
            <person name="Bertsch J."/>
            <person name="Schuchmann K."/>
            <person name="Voigt B."/>
            <person name="Hecker M."/>
            <person name="Daniel R."/>
            <person name="Thauer R.K."/>
            <person name="Gottschalk G."/>
            <person name="Muller V."/>
        </authorList>
    </citation>
    <scope>NUCLEOTIDE SEQUENCE [LARGE SCALE GENOMIC DNA]</scope>
    <source>
        <strain evidence="11">ATCC 29683 / DSM 1030 / JCM 2381 / KCTC 1655 / WB1</strain>
    </source>
</reference>
<dbReference type="OrthoDB" id="9807331at2"/>
<dbReference type="NCBIfam" id="NF009395">
    <property type="entry name" value="PRK12755.1"/>
    <property type="match status" value="1"/>
</dbReference>
<dbReference type="HOGENOM" id="CLU_030903_0_0_9"/>
<keyword evidence="4 8" id="KW-0028">Amino-acid biosynthesis</keyword>
<comment type="catalytic activity">
    <reaction evidence="7 8">
        <text>D-erythrose 4-phosphate + phosphoenolpyruvate + H2O = 7-phospho-2-dehydro-3-deoxy-D-arabino-heptonate + phosphate</text>
        <dbReference type="Rhea" id="RHEA:14717"/>
        <dbReference type="ChEBI" id="CHEBI:15377"/>
        <dbReference type="ChEBI" id="CHEBI:16897"/>
        <dbReference type="ChEBI" id="CHEBI:43474"/>
        <dbReference type="ChEBI" id="CHEBI:58394"/>
        <dbReference type="ChEBI" id="CHEBI:58702"/>
        <dbReference type="EC" id="2.5.1.54"/>
    </reaction>
</comment>
<evidence type="ECO:0000256" key="3">
    <source>
        <dbReference type="ARBA" id="ARBA00007985"/>
    </source>
</evidence>
<evidence type="ECO:0000259" key="9">
    <source>
        <dbReference type="Pfam" id="PF00793"/>
    </source>
</evidence>
<evidence type="ECO:0000256" key="1">
    <source>
        <dbReference type="ARBA" id="ARBA00003726"/>
    </source>
</evidence>
<proteinExistence type="inferred from homology"/>
<dbReference type="GO" id="GO:0003849">
    <property type="term" value="F:3-deoxy-7-phosphoheptulonate synthase activity"/>
    <property type="evidence" value="ECO:0007669"/>
    <property type="project" value="UniProtKB-EC"/>
</dbReference>
<keyword evidence="6 8" id="KW-0057">Aromatic amino acid biosynthesis</keyword>
<dbReference type="PANTHER" id="PTHR21225">
    <property type="entry name" value="PHOSPHO-2-DEHYDRO-3-DEOXYHEPTONATE ALDOLASE DAHP SYNTHETASE"/>
    <property type="match status" value="1"/>
</dbReference>
<dbReference type="GO" id="GO:0005737">
    <property type="term" value="C:cytoplasm"/>
    <property type="evidence" value="ECO:0007669"/>
    <property type="project" value="TreeGrafter"/>
</dbReference>
<evidence type="ECO:0000256" key="5">
    <source>
        <dbReference type="ARBA" id="ARBA00022679"/>
    </source>
</evidence>